<keyword evidence="4" id="KW-0812">Transmembrane</keyword>
<feature type="transmembrane region" description="Helical" evidence="4">
    <location>
        <begin position="153"/>
        <end position="175"/>
    </location>
</feature>
<feature type="transmembrane region" description="Helical" evidence="4">
    <location>
        <begin position="122"/>
        <end position="141"/>
    </location>
</feature>
<dbReference type="PROSITE" id="PS50850">
    <property type="entry name" value="MFS"/>
    <property type="match status" value="1"/>
</dbReference>
<dbReference type="GO" id="GO:0022857">
    <property type="term" value="F:transmembrane transporter activity"/>
    <property type="evidence" value="ECO:0007669"/>
    <property type="project" value="InterPro"/>
</dbReference>
<feature type="domain" description="Major facilitator superfamily (MFS) profile" evidence="5">
    <location>
        <begin position="92"/>
        <end position="483"/>
    </location>
</feature>
<feature type="transmembrane region" description="Helical" evidence="4">
    <location>
        <begin position="295"/>
        <end position="314"/>
    </location>
</feature>
<feature type="transmembrane region" description="Helical" evidence="4">
    <location>
        <begin position="89"/>
        <end position="110"/>
    </location>
</feature>
<dbReference type="InterPro" id="IPR020846">
    <property type="entry name" value="MFS_dom"/>
</dbReference>
<accession>A0A8H7QB91</accession>
<comment type="subcellular location">
    <subcellularLocation>
        <location evidence="1">Membrane</location>
        <topology evidence="1">Multi-pass membrane protein</topology>
    </subcellularLocation>
</comment>
<dbReference type="InterPro" id="IPR036259">
    <property type="entry name" value="MFS_trans_sf"/>
</dbReference>
<feature type="transmembrane region" description="Helical" evidence="4">
    <location>
        <begin position="217"/>
        <end position="240"/>
    </location>
</feature>
<comment type="caution">
    <text evidence="6">The sequence shown here is derived from an EMBL/GenBank/DDBJ whole genome shotgun (WGS) entry which is preliminary data.</text>
</comment>
<evidence type="ECO:0000313" key="7">
    <source>
        <dbReference type="Proteomes" id="UP000612746"/>
    </source>
</evidence>
<dbReference type="Proteomes" id="UP000612746">
    <property type="component" value="Unassembled WGS sequence"/>
</dbReference>
<feature type="transmembrane region" description="Helical" evidence="4">
    <location>
        <begin position="246"/>
        <end position="266"/>
    </location>
</feature>
<evidence type="ECO:0000256" key="3">
    <source>
        <dbReference type="SAM" id="MobiDB-lite"/>
    </source>
</evidence>
<reference evidence="6" key="1">
    <citation type="submission" date="2020-12" db="EMBL/GenBank/DDBJ databases">
        <title>Metabolic potential, ecology and presence of endohyphal bacteria is reflected in genomic diversity of Mucoromycotina.</title>
        <authorList>
            <person name="Muszewska A."/>
            <person name="Okrasinska A."/>
            <person name="Steczkiewicz K."/>
            <person name="Drgas O."/>
            <person name="Orlowska M."/>
            <person name="Perlinska-Lenart U."/>
            <person name="Aleksandrzak-Piekarczyk T."/>
            <person name="Szatraj K."/>
            <person name="Zielenkiewicz U."/>
            <person name="Pilsyk S."/>
            <person name="Malc E."/>
            <person name="Mieczkowski P."/>
            <person name="Kruszewska J.S."/>
            <person name="Biernat P."/>
            <person name="Pawlowska J."/>
        </authorList>
    </citation>
    <scope>NUCLEOTIDE SEQUENCE</scope>
    <source>
        <strain evidence="6">WA0000051536</strain>
    </source>
</reference>
<evidence type="ECO:0000313" key="6">
    <source>
        <dbReference type="EMBL" id="KAG2189467.1"/>
    </source>
</evidence>
<dbReference type="GO" id="GO:0016020">
    <property type="term" value="C:membrane"/>
    <property type="evidence" value="ECO:0007669"/>
    <property type="project" value="UniProtKB-SubCell"/>
</dbReference>
<proteinExistence type="inferred from homology"/>
<dbReference type="InterPro" id="IPR050327">
    <property type="entry name" value="Proton-linked_MCT"/>
</dbReference>
<dbReference type="EMBL" id="JAEPRA010000001">
    <property type="protein sequence ID" value="KAG2189467.1"/>
    <property type="molecule type" value="Genomic_DNA"/>
</dbReference>
<name>A0A8H7QB91_9FUNG</name>
<evidence type="ECO:0000256" key="4">
    <source>
        <dbReference type="SAM" id="Phobius"/>
    </source>
</evidence>
<sequence>MTEDKSREDTMEDTNSSTVFNHDSEGPKNDANLDNFYEMHLTDTRDTLDKRNSRLLDESGSVVAPAATSGDLEKIETQMSSATFKEGGYGWLVCFSAFLCNMVSFGVGVMQNYYLTTVMKDTATQVQLTFVGTIAFIFINGMGPPMQILKSILGARVLIGLGCLLMCLGLILAGFSTQVWHLYLTQGVMFGLGGSAMYITMMGIVPQWFDKRRGLALGLSASGSGIGGLIMPFIMNALLLKYGAPWTYRIIGFICLALGGFATVLVKEKFPEKTGRKKITDIVQWNVLADNNLKLWCAAATITLFGYLIPFFFLPSKFCEAMSAPTYAAANGLTTSQGSSLVSIISGLNFVGRITTGYIGDHIGRLNMLIIAMFISACCNYLIWPLNHTLGGLIAFSSIYGFFCGTYFTMMAAITAFIVKMDKFPSAFSVFLMFNIASSFGPPIASAIQSGTNPNSFISVQMFAGSCYLLGTILMFVLKVKMSKSVFSKI</sequence>
<feature type="transmembrane region" description="Helical" evidence="4">
    <location>
        <begin position="366"/>
        <end position="384"/>
    </location>
</feature>
<dbReference type="InterPro" id="IPR011701">
    <property type="entry name" value="MFS"/>
</dbReference>
<protein>
    <recommendedName>
        <fullName evidence="5">Major facilitator superfamily (MFS) profile domain-containing protein</fullName>
    </recommendedName>
</protein>
<feature type="transmembrane region" description="Helical" evidence="4">
    <location>
        <begin position="457"/>
        <end position="478"/>
    </location>
</feature>
<dbReference type="PANTHER" id="PTHR11360">
    <property type="entry name" value="MONOCARBOXYLATE TRANSPORTER"/>
    <property type="match status" value="1"/>
</dbReference>
<dbReference type="PANTHER" id="PTHR11360:SF284">
    <property type="entry name" value="EG:103B4.3 PROTEIN-RELATED"/>
    <property type="match status" value="1"/>
</dbReference>
<dbReference type="CDD" id="cd17352">
    <property type="entry name" value="MFS_MCT_SLC16"/>
    <property type="match status" value="1"/>
</dbReference>
<keyword evidence="7" id="KW-1185">Reference proteome</keyword>
<dbReference type="AlphaFoldDB" id="A0A8H7QB91"/>
<feature type="transmembrane region" description="Helical" evidence="4">
    <location>
        <begin position="181"/>
        <end position="205"/>
    </location>
</feature>
<feature type="region of interest" description="Disordered" evidence="3">
    <location>
        <begin position="1"/>
        <end position="31"/>
    </location>
</feature>
<feature type="transmembrane region" description="Helical" evidence="4">
    <location>
        <begin position="334"/>
        <end position="354"/>
    </location>
</feature>
<feature type="transmembrane region" description="Helical" evidence="4">
    <location>
        <begin position="426"/>
        <end position="445"/>
    </location>
</feature>
<dbReference type="SUPFAM" id="SSF103473">
    <property type="entry name" value="MFS general substrate transporter"/>
    <property type="match status" value="1"/>
</dbReference>
<evidence type="ECO:0000256" key="1">
    <source>
        <dbReference type="ARBA" id="ARBA00004141"/>
    </source>
</evidence>
<feature type="transmembrane region" description="Helical" evidence="4">
    <location>
        <begin position="390"/>
        <end position="419"/>
    </location>
</feature>
<keyword evidence="4" id="KW-0472">Membrane</keyword>
<comment type="similarity">
    <text evidence="2">Belongs to the major facilitator superfamily. Monocarboxylate porter (TC 2.A.1.13) family.</text>
</comment>
<evidence type="ECO:0000259" key="5">
    <source>
        <dbReference type="PROSITE" id="PS50850"/>
    </source>
</evidence>
<evidence type="ECO:0000256" key="2">
    <source>
        <dbReference type="ARBA" id="ARBA00006727"/>
    </source>
</evidence>
<gene>
    <name evidence="6" type="ORF">INT44_004609</name>
</gene>
<organism evidence="6 7">
    <name type="scientific">Umbelopsis vinacea</name>
    <dbReference type="NCBI Taxonomy" id="44442"/>
    <lineage>
        <taxon>Eukaryota</taxon>
        <taxon>Fungi</taxon>
        <taxon>Fungi incertae sedis</taxon>
        <taxon>Mucoromycota</taxon>
        <taxon>Mucoromycotina</taxon>
        <taxon>Umbelopsidomycetes</taxon>
        <taxon>Umbelopsidales</taxon>
        <taxon>Umbelopsidaceae</taxon>
        <taxon>Umbelopsis</taxon>
    </lineage>
</organism>
<dbReference type="OrthoDB" id="6499973at2759"/>
<keyword evidence="4" id="KW-1133">Transmembrane helix</keyword>
<dbReference type="Pfam" id="PF07690">
    <property type="entry name" value="MFS_1"/>
    <property type="match status" value="2"/>
</dbReference>
<dbReference type="Gene3D" id="1.20.1250.20">
    <property type="entry name" value="MFS general substrate transporter like domains"/>
    <property type="match status" value="2"/>
</dbReference>